<evidence type="ECO:0000256" key="2">
    <source>
        <dbReference type="ARBA" id="ARBA00022527"/>
    </source>
</evidence>
<evidence type="ECO:0000256" key="1">
    <source>
        <dbReference type="ARBA" id="ARBA00004479"/>
    </source>
</evidence>
<evidence type="ECO:0000256" key="4">
    <source>
        <dbReference type="ARBA" id="ARBA00022729"/>
    </source>
</evidence>
<keyword evidence="4" id="KW-0732">Signal</keyword>
<keyword evidence="7" id="KW-0325">Glycoprotein</keyword>
<keyword evidence="9" id="KW-0418">Kinase</keyword>
<dbReference type="Proteomes" id="UP001293254">
    <property type="component" value="Unassembled WGS sequence"/>
</dbReference>
<evidence type="ECO:0000256" key="3">
    <source>
        <dbReference type="ARBA" id="ARBA00022692"/>
    </source>
</evidence>
<keyword evidence="5" id="KW-1133">Transmembrane helix</keyword>
<feature type="compositionally biased region" description="Polar residues" evidence="8">
    <location>
        <begin position="103"/>
        <end position="115"/>
    </location>
</feature>
<dbReference type="Gene3D" id="1.10.510.10">
    <property type="entry name" value="Transferase(Phosphotransferase) domain 1"/>
    <property type="match status" value="1"/>
</dbReference>
<proteinExistence type="predicted"/>
<organism evidence="9 10">
    <name type="scientific">Sesamum alatum</name>
    <dbReference type="NCBI Taxonomy" id="300844"/>
    <lineage>
        <taxon>Eukaryota</taxon>
        <taxon>Viridiplantae</taxon>
        <taxon>Streptophyta</taxon>
        <taxon>Embryophyta</taxon>
        <taxon>Tracheophyta</taxon>
        <taxon>Spermatophyta</taxon>
        <taxon>Magnoliopsida</taxon>
        <taxon>eudicotyledons</taxon>
        <taxon>Gunneridae</taxon>
        <taxon>Pentapetalae</taxon>
        <taxon>asterids</taxon>
        <taxon>lamiids</taxon>
        <taxon>Lamiales</taxon>
        <taxon>Pedaliaceae</taxon>
        <taxon>Sesamum</taxon>
    </lineage>
</organism>
<dbReference type="GO" id="GO:0004674">
    <property type="term" value="F:protein serine/threonine kinase activity"/>
    <property type="evidence" value="ECO:0007669"/>
    <property type="project" value="UniProtKB-KW"/>
</dbReference>
<dbReference type="GO" id="GO:0016020">
    <property type="term" value="C:membrane"/>
    <property type="evidence" value="ECO:0007669"/>
    <property type="project" value="UniProtKB-SubCell"/>
</dbReference>
<evidence type="ECO:0000256" key="8">
    <source>
        <dbReference type="SAM" id="MobiDB-lite"/>
    </source>
</evidence>
<name>A0AAE1Y334_9LAMI</name>
<evidence type="ECO:0000313" key="10">
    <source>
        <dbReference type="Proteomes" id="UP001293254"/>
    </source>
</evidence>
<dbReference type="EMBL" id="JACGWO010000007">
    <property type="protein sequence ID" value="KAK4422799.1"/>
    <property type="molecule type" value="Genomic_DNA"/>
</dbReference>
<dbReference type="AlphaFoldDB" id="A0AAE1Y334"/>
<accession>A0AAE1Y334</accession>
<reference evidence="9" key="2">
    <citation type="journal article" date="2024" name="Plant">
        <title>Genomic evolution and insights into agronomic trait innovations of Sesamum species.</title>
        <authorList>
            <person name="Miao H."/>
            <person name="Wang L."/>
            <person name="Qu L."/>
            <person name="Liu H."/>
            <person name="Sun Y."/>
            <person name="Le M."/>
            <person name="Wang Q."/>
            <person name="Wei S."/>
            <person name="Zheng Y."/>
            <person name="Lin W."/>
            <person name="Duan Y."/>
            <person name="Cao H."/>
            <person name="Xiong S."/>
            <person name="Wang X."/>
            <person name="Wei L."/>
            <person name="Li C."/>
            <person name="Ma Q."/>
            <person name="Ju M."/>
            <person name="Zhao R."/>
            <person name="Li G."/>
            <person name="Mu C."/>
            <person name="Tian Q."/>
            <person name="Mei H."/>
            <person name="Zhang T."/>
            <person name="Gao T."/>
            <person name="Zhang H."/>
        </authorList>
    </citation>
    <scope>NUCLEOTIDE SEQUENCE</scope>
    <source>
        <strain evidence="9">3651</strain>
    </source>
</reference>
<keyword evidence="2" id="KW-0723">Serine/threonine-protein kinase</keyword>
<evidence type="ECO:0000256" key="6">
    <source>
        <dbReference type="ARBA" id="ARBA00023136"/>
    </source>
</evidence>
<keyword evidence="9" id="KW-0675">Receptor</keyword>
<protein>
    <submittedName>
        <fullName evidence="9">LEAF RUST 10 DISEASE-RESISTANCE LOCUS RECEPTOR-LIKE PROTEIN KINASE-like 2.5</fullName>
    </submittedName>
</protein>
<gene>
    <name evidence="9" type="ORF">Salat_1862400</name>
</gene>
<keyword evidence="9" id="KW-0808">Transferase</keyword>
<feature type="region of interest" description="Disordered" evidence="8">
    <location>
        <begin position="84"/>
        <end position="115"/>
    </location>
</feature>
<keyword evidence="10" id="KW-1185">Reference proteome</keyword>
<comment type="subcellular location">
    <subcellularLocation>
        <location evidence="1">Membrane</location>
        <topology evidence="1">Single-pass type I membrane protein</topology>
    </subcellularLocation>
</comment>
<sequence>MLGLKRAVVADKDESSQYFPYWIYDRFHKGKDIETGNAYEIDDDDDDEHARRITKMMSIVGLWCIQMSPVDRPSMSEVVKMLEGGNENLQIPPRPSQSPQQIAWNSGQTLGTESADSIALLGDEASGDE</sequence>
<dbReference type="PANTHER" id="PTHR27009">
    <property type="entry name" value="RUST RESISTANCE KINASE LR10-RELATED"/>
    <property type="match status" value="1"/>
</dbReference>
<dbReference type="InterPro" id="IPR045874">
    <property type="entry name" value="LRK10/LRL21-25-like"/>
</dbReference>
<evidence type="ECO:0000256" key="7">
    <source>
        <dbReference type="ARBA" id="ARBA00023180"/>
    </source>
</evidence>
<keyword evidence="6" id="KW-0472">Membrane</keyword>
<comment type="caution">
    <text evidence="9">The sequence shown here is derived from an EMBL/GenBank/DDBJ whole genome shotgun (WGS) entry which is preliminary data.</text>
</comment>
<evidence type="ECO:0000313" key="9">
    <source>
        <dbReference type="EMBL" id="KAK4422799.1"/>
    </source>
</evidence>
<evidence type="ECO:0000256" key="5">
    <source>
        <dbReference type="ARBA" id="ARBA00022989"/>
    </source>
</evidence>
<reference evidence="9" key="1">
    <citation type="submission" date="2020-06" db="EMBL/GenBank/DDBJ databases">
        <authorList>
            <person name="Li T."/>
            <person name="Hu X."/>
            <person name="Zhang T."/>
            <person name="Song X."/>
            <person name="Zhang H."/>
            <person name="Dai N."/>
            <person name="Sheng W."/>
            <person name="Hou X."/>
            <person name="Wei L."/>
        </authorList>
    </citation>
    <scope>NUCLEOTIDE SEQUENCE</scope>
    <source>
        <strain evidence="9">3651</strain>
        <tissue evidence="9">Leaf</tissue>
    </source>
</reference>
<keyword evidence="3" id="KW-0812">Transmembrane</keyword>